<reference evidence="3" key="1">
    <citation type="journal article" date="2019" name="Int. J. Syst. Evol. Microbiol.">
        <title>The Global Catalogue of Microorganisms (GCM) 10K type strain sequencing project: providing services to taxonomists for standard genome sequencing and annotation.</title>
        <authorList>
            <consortium name="The Broad Institute Genomics Platform"/>
            <consortium name="The Broad Institute Genome Sequencing Center for Infectious Disease"/>
            <person name="Wu L."/>
            <person name="Ma J."/>
        </authorList>
    </citation>
    <scope>NUCLEOTIDE SEQUENCE [LARGE SCALE GENOMIC DNA]</scope>
    <source>
        <strain evidence="3">JCM 16916</strain>
    </source>
</reference>
<dbReference type="Pfam" id="PF11304">
    <property type="entry name" value="DUF3106"/>
    <property type="match status" value="1"/>
</dbReference>
<gene>
    <name evidence="2" type="ORF">GCM10022229_03850</name>
</gene>
<name>A0ABP7M366_9GAMM</name>
<accession>A0ABP7M366</accession>
<comment type="caution">
    <text evidence="2">The sequence shown here is derived from an EMBL/GenBank/DDBJ whole genome shotgun (WGS) entry which is preliminary data.</text>
</comment>
<evidence type="ECO:0000313" key="2">
    <source>
        <dbReference type="EMBL" id="GAA3914108.1"/>
    </source>
</evidence>
<organism evidence="2 3">
    <name type="scientific">Luteimonas lutimaris</name>
    <dbReference type="NCBI Taxonomy" id="698645"/>
    <lineage>
        <taxon>Bacteria</taxon>
        <taxon>Pseudomonadati</taxon>
        <taxon>Pseudomonadota</taxon>
        <taxon>Gammaproteobacteria</taxon>
        <taxon>Lysobacterales</taxon>
        <taxon>Lysobacteraceae</taxon>
        <taxon>Luteimonas</taxon>
    </lineage>
</organism>
<dbReference type="RefSeq" id="WP_344758247.1">
    <property type="nucleotide sequence ID" value="NZ_BAAAZU010000002.1"/>
</dbReference>
<evidence type="ECO:0000313" key="3">
    <source>
        <dbReference type="Proteomes" id="UP001501727"/>
    </source>
</evidence>
<proteinExistence type="predicted"/>
<sequence>MRPDRARQLFPALALLLSAAAGAQSLPPGLLEKAQQLPPPARAELQRHAATLAAMTPAQREALAARVAEWDAQLPALQREQRDAWQAWQALPEAERQRLRAAAATYSALPPDRQQDLRAQYDALDGSERRGWLLGPTLGADYPKLHALVSQVPPAQRDALLEALRGLSPEGRADLAVLAQRTPPHERDALRKALLAQPAQGRDAWLRGQLHR</sequence>
<dbReference type="InterPro" id="IPR021455">
    <property type="entry name" value="DUF3106"/>
</dbReference>
<feature type="chain" id="PRO_5045549038" evidence="1">
    <location>
        <begin position="24"/>
        <end position="212"/>
    </location>
</feature>
<keyword evidence="3" id="KW-1185">Reference proteome</keyword>
<dbReference type="Proteomes" id="UP001501727">
    <property type="component" value="Unassembled WGS sequence"/>
</dbReference>
<evidence type="ECO:0000256" key="1">
    <source>
        <dbReference type="SAM" id="SignalP"/>
    </source>
</evidence>
<dbReference type="EMBL" id="BAAAZU010000002">
    <property type="protein sequence ID" value="GAA3914108.1"/>
    <property type="molecule type" value="Genomic_DNA"/>
</dbReference>
<feature type="signal peptide" evidence="1">
    <location>
        <begin position="1"/>
        <end position="23"/>
    </location>
</feature>
<protein>
    <submittedName>
        <fullName evidence="2">DUF3106 domain-containing protein</fullName>
    </submittedName>
</protein>
<keyword evidence="1" id="KW-0732">Signal</keyword>